<reference evidence="4 5" key="1">
    <citation type="journal article" date="2014" name="Genome Announc.">
        <title>Complete Genome Sequence of Polychlorinated Biphenyl Degrader Comamonas testosteroni TK102 (NBRC 109938).</title>
        <authorList>
            <person name="Fukuda K."/>
            <person name="Hosoyama A."/>
            <person name="Tsuchikane K."/>
            <person name="Ohji S."/>
            <person name="Yamazoe A."/>
            <person name="Fujita N."/>
            <person name="Shintani M."/>
            <person name="Kimbara K."/>
        </authorList>
    </citation>
    <scope>NUCLEOTIDE SEQUENCE [LARGE SCALE GENOMIC DNA]</scope>
    <source>
        <strain evidence="4">TK102</strain>
    </source>
</reference>
<dbReference type="InterPro" id="IPR023393">
    <property type="entry name" value="START-like_dom_sf"/>
</dbReference>
<dbReference type="KEGG" id="ctes:O987_15340"/>
<keyword evidence="2" id="KW-0732">Signal</keyword>
<dbReference type="Proteomes" id="UP000028782">
    <property type="component" value="Chromosome"/>
</dbReference>
<gene>
    <name evidence="4" type="ORF">O987_15340</name>
</gene>
<feature type="domain" description="Coenzyme Q-binding protein COQ10 START" evidence="3">
    <location>
        <begin position="47"/>
        <end position="172"/>
    </location>
</feature>
<proteinExistence type="inferred from homology"/>
<dbReference type="PANTHER" id="PTHR34060">
    <property type="entry name" value="POLYKETIDE CYCLASE / DEHYDRASE AND LIPID TRANSPORT PROTEIN"/>
    <property type="match status" value="1"/>
</dbReference>
<evidence type="ECO:0000256" key="1">
    <source>
        <dbReference type="ARBA" id="ARBA00008918"/>
    </source>
</evidence>
<sequence length="195" mass="21440">MRPGSWRAPSAALLLICCGPLVSAQQLQIETAEQDEAVLVNASAIMQVRPATAWSVISDYEHLAEFVPGMQSSRVLQRNGNQVVVEQKGSLGFLFFRQAIEIRLAVNEWPHQRIIAHAVGGNLKQMDGSYTLETLADGRVRLSYSARLVPAFTIPPLLGKAVVRQLLTRQFKALVDEILHREALSLGSDSLPSKN</sequence>
<dbReference type="EMBL" id="CP006704">
    <property type="protein sequence ID" value="AIJ47179.1"/>
    <property type="molecule type" value="Genomic_DNA"/>
</dbReference>
<comment type="similarity">
    <text evidence="1">Belongs to the ribosome association toxin RatA family.</text>
</comment>
<dbReference type="RefSeq" id="WP_043373136.1">
    <property type="nucleotide sequence ID" value="NZ_CP006704.1"/>
</dbReference>
<dbReference type="PANTHER" id="PTHR34060:SF1">
    <property type="entry name" value="POLYKETIDE CYCLASE _ DEHYDRASE AND LIPID TRANSPORT PROTEIN"/>
    <property type="match status" value="1"/>
</dbReference>
<evidence type="ECO:0000259" key="3">
    <source>
        <dbReference type="Pfam" id="PF03364"/>
    </source>
</evidence>
<feature type="chain" id="PRO_5001716221" evidence="2">
    <location>
        <begin position="25"/>
        <end position="195"/>
    </location>
</feature>
<evidence type="ECO:0000256" key="2">
    <source>
        <dbReference type="SAM" id="SignalP"/>
    </source>
</evidence>
<dbReference type="AlphaFoldDB" id="A0A076PJY8"/>
<dbReference type="InterPro" id="IPR005031">
    <property type="entry name" value="COQ10_START"/>
</dbReference>
<evidence type="ECO:0000313" key="4">
    <source>
        <dbReference type="EMBL" id="AIJ47179.1"/>
    </source>
</evidence>
<dbReference type="CDD" id="cd08866">
    <property type="entry name" value="SRPBCC_11"/>
    <property type="match status" value="1"/>
</dbReference>
<dbReference type="Pfam" id="PF03364">
    <property type="entry name" value="Polyketide_cyc"/>
    <property type="match status" value="1"/>
</dbReference>
<dbReference type="Gene3D" id="3.30.530.20">
    <property type="match status" value="1"/>
</dbReference>
<accession>A0A076PJY8</accession>
<feature type="signal peptide" evidence="2">
    <location>
        <begin position="1"/>
        <end position="24"/>
    </location>
</feature>
<name>A0A076PJY8_COMTE</name>
<protein>
    <submittedName>
        <fullName evidence="4">Cyclase</fullName>
    </submittedName>
</protein>
<evidence type="ECO:0000313" key="5">
    <source>
        <dbReference type="Proteomes" id="UP000028782"/>
    </source>
</evidence>
<organism evidence="4 5">
    <name type="scientific">Comamonas testosteroni TK102</name>
    <dbReference type="NCBI Taxonomy" id="1392005"/>
    <lineage>
        <taxon>Bacteria</taxon>
        <taxon>Pseudomonadati</taxon>
        <taxon>Pseudomonadota</taxon>
        <taxon>Betaproteobacteria</taxon>
        <taxon>Burkholderiales</taxon>
        <taxon>Comamonadaceae</taxon>
        <taxon>Comamonas</taxon>
    </lineage>
</organism>
<dbReference type="SUPFAM" id="SSF55961">
    <property type="entry name" value="Bet v1-like"/>
    <property type="match status" value="1"/>
</dbReference>
<dbReference type="HOGENOM" id="CLU_096459_1_1_4"/>